<dbReference type="EMBL" id="VSSQ01014159">
    <property type="protein sequence ID" value="MPM53073.1"/>
    <property type="molecule type" value="Genomic_DNA"/>
</dbReference>
<organism evidence="1">
    <name type="scientific">bioreactor metagenome</name>
    <dbReference type="NCBI Taxonomy" id="1076179"/>
    <lineage>
        <taxon>unclassified sequences</taxon>
        <taxon>metagenomes</taxon>
        <taxon>ecological metagenomes</taxon>
    </lineage>
</organism>
<dbReference type="AlphaFoldDB" id="A0A645AQE5"/>
<comment type="caution">
    <text evidence="1">The sequence shown here is derived from an EMBL/GenBank/DDBJ whole genome shotgun (WGS) entry which is preliminary data.</text>
</comment>
<accession>A0A645AQE5</accession>
<gene>
    <name evidence="1" type="ORF">SDC9_99837</name>
</gene>
<protein>
    <submittedName>
        <fullName evidence="1">Uncharacterized protein</fullName>
    </submittedName>
</protein>
<sequence length="37" mass="3941">MLGHKNRHAVHEFGDDMRRFGACVARGVGAAYAGVSP</sequence>
<evidence type="ECO:0000313" key="1">
    <source>
        <dbReference type="EMBL" id="MPM53073.1"/>
    </source>
</evidence>
<reference evidence="1" key="1">
    <citation type="submission" date="2019-08" db="EMBL/GenBank/DDBJ databases">
        <authorList>
            <person name="Kucharzyk K."/>
            <person name="Murdoch R.W."/>
            <person name="Higgins S."/>
            <person name="Loffler F."/>
        </authorList>
    </citation>
    <scope>NUCLEOTIDE SEQUENCE</scope>
</reference>
<name>A0A645AQE5_9ZZZZ</name>
<proteinExistence type="predicted"/>